<dbReference type="GO" id="GO:0005829">
    <property type="term" value="C:cytosol"/>
    <property type="evidence" value="ECO:0007669"/>
    <property type="project" value="TreeGrafter"/>
</dbReference>
<name>A0A4Q9HGP5_9SPHI</name>
<evidence type="ECO:0000256" key="1">
    <source>
        <dbReference type="ARBA" id="ARBA00010552"/>
    </source>
</evidence>
<dbReference type="Proteomes" id="UP000291819">
    <property type="component" value="Unassembled WGS sequence"/>
</dbReference>
<accession>A0A4Q9HGP5</accession>
<dbReference type="Pfam" id="PF01042">
    <property type="entry name" value="Ribonuc_L-PSP"/>
    <property type="match status" value="1"/>
</dbReference>
<dbReference type="EMBL" id="SIXF01000002">
    <property type="protein sequence ID" value="TBO44413.1"/>
    <property type="molecule type" value="Genomic_DNA"/>
</dbReference>
<dbReference type="InterPro" id="IPR035959">
    <property type="entry name" value="RutC-like_sf"/>
</dbReference>
<sequence>MDFKQTTMKKVKKSLLLLTLILFCSQAFAQQPAKAKKPFRDAVQAGGLLFVSGQLGLNSLVQGKDSFRDEVRNALGNVERILHENGLSLKNVVKVTVYLKKPKQFDVFNEVYLQQFSDPFPARTCVIVKDLVRHANIEISVVASTP</sequence>
<feature type="chain" id="PRO_5020370815" evidence="2">
    <location>
        <begin position="30"/>
        <end position="146"/>
    </location>
</feature>
<organism evidence="3 4">
    <name type="scientific">Pedobacter kyonggii</name>
    <dbReference type="NCBI Taxonomy" id="1926871"/>
    <lineage>
        <taxon>Bacteria</taxon>
        <taxon>Pseudomonadati</taxon>
        <taxon>Bacteroidota</taxon>
        <taxon>Sphingobacteriia</taxon>
        <taxon>Sphingobacteriales</taxon>
        <taxon>Sphingobacteriaceae</taxon>
        <taxon>Pedobacter</taxon>
    </lineage>
</organism>
<dbReference type="PANTHER" id="PTHR11803">
    <property type="entry name" value="2-IMINOBUTANOATE/2-IMINOPROPANOATE DEAMINASE RIDA"/>
    <property type="match status" value="1"/>
</dbReference>
<dbReference type="OrthoDB" id="9803101at2"/>
<comment type="similarity">
    <text evidence="1">Belongs to the RutC family.</text>
</comment>
<keyword evidence="4" id="KW-1185">Reference proteome</keyword>
<proteinExistence type="inferred from homology"/>
<dbReference type="AlphaFoldDB" id="A0A4Q9HGP5"/>
<dbReference type="InterPro" id="IPR006175">
    <property type="entry name" value="YjgF/YER057c/UK114"/>
</dbReference>
<reference evidence="3 4" key="1">
    <citation type="submission" date="2019-02" db="EMBL/GenBank/DDBJ databases">
        <title>Pedobacter kyonggii whole genome sequence analysis.</title>
        <authorList>
            <person name="Dahal R.H."/>
        </authorList>
    </citation>
    <scope>NUCLEOTIDE SEQUENCE [LARGE SCALE GENOMIC DNA]</scope>
    <source>
        <strain evidence="3 4">K-4-11-1</strain>
    </source>
</reference>
<dbReference type="PANTHER" id="PTHR11803:SF58">
    <property type="entry name" value="PROTEIN HMF1-RELATED"/>
    <property type="match status" value="1"/>
</dbReference>
<gene>
    <name evidence="3" type="ORF">EYS08_03640</name>
</gene>
<comment type="caution">
    <text evidence="3">The sequence shown here is derived from an EMBL/GenBank/DDBJ whole genome shotgun (WGS) entry which is preliminary data.</text>
</comment>
<keyword evidence="2" id="KW-0732">Signal</keyword>
<evidence type="ECO:0000313" key="3">
    <source>
        <dbReference type="EMBL" id="TBO44413.1"/>
    </source>
</evidence>
<dbReference type="GO" id="GO:0019239">
    <property type="term" value="F:deaminase activity"/>
    <property type="evidence" value="ECO:0007669"/>
    <property type="project" value="TreeGrafter"/>
</dbReference>
<evidence type="ECO:0000256" key="2">
    <source>
        <dbReference type="SAM" id="SignalP"/>
    </source>
</evidence>
<dbReference type="Gene3D" id="3.30.1330.40">
    <property type="entry name" value="RutC-like"/>
    <property type="match status" value="1"/>
</dbReference>
<feature type="signal peptide" evidence="2">
    <location>
        <begin position="1"/>
        <end position="29"/>
    </location>
</feature>
<evidence type="ECO:0000313" key="4">
    <source>
        <dbReference type="Proteomes" id="UP000291819"/>
    </source>
</evidence>
<dbReference type="SUPFAM" id="SSF55298">
    <property type="entry name" value="YjgF-like"/>
    <property type="match status" value="1"/>
</dbReference>
<protein>
    <submittedName>
        <fullName evidence="3">RidA family protein</fullName>
    </submittedName>
</protein>
<dbReference type="CDD" id="cd00448">
    <property type="entry name" value="YjgF_YER057c_UK114_family"/>
    <property type="match status" value="1"/>
</dbReference>